<evidence type="ECO:0000313" key="3">
    <source>
        <dbReference type="EMBL" id="KAI0507866.1"/>
    </source>
</evidence>
<name>A0A8T3BBQ5_DENNO</name>
<feature type="domain" description="DUF2062" evidence="2">
    <location>
        <begin position="28"/>
        <end position="156"/>
    </location>
</feature>
<dbReference type="Proteomes" id="UP000829196">
    <property type="component" value="Unassembled WGS sequence"/>
</dbReference>
<dbReference type="PANTHER" id="PTHR35102:SF1">
    <property type="entry name" value="E3 UBIQUITIN-PROTEIN LIGASE"/>
    <property type="match status" value="1"/>
</dbReference>
<dbReference type="EMBL" id="JAGYWB010000010">
    <property type="protein sequence ID" value="KAI0507866.1"/>
    <property type="molecule type" value="Genomic_DNA"/>
</dbReference>
<proteinExistence type="predicted"/>
<accession>A0A8T3BBQ5</accession>
<dbReference type="Pfam" id="PF09835">
    <property type="entry name" value="DUF2062"/>
    <property type="match status" value="1"/>
</dbReference>
<reference evidence="3" key="1">
    <citation type="journal article" date="2022" name="Front. Genet.">
        <title>Chromosome-Scale Assembly of the Dendrobium nobile Genome Provides Insights Into the Molecular Mechanism of the Biosynthesis of the Medicinal Active Ingredient of Dendrobium.</title>
        <authorList>
            <person name="Xu Q."/>
            <person name="Niu S.-C."/>
            <person name="Li K.-L."/>
            <person name="Zheng P.-J."/>
            <person name="Zhang X.-J."/>
            <person name="Jia Y."/>
            <person name="Liu Y."/>
            <person name="Niu Y.-X."/>
            <person name="Yu L.-H."/>
            <person name="Chen D.-F."/>
            <person name="Zhang G.-Q."/>
        </authorList>
    </citation>
    <scope>NUCLEOTIDE SEQUENCE</scope>
    <source>
        <tissue evidence="3">Leaf</tissue>
    </source>
</reference>
<evidence type="ECO:0000313" key="4">
    <source>
        <dbReference type="Proteomes" id="UP000829196"/>
    </source>
</evidence>
<organism evidence="3 4">
    <name type="scientific">Dendrobium nobile</name>
    <name type="common">Orchid</name>
    <dbReference type="NCBI Taxonomy" id="94219"/>
    <lineage>
        <taxon>Eukaryota</taxon>
        <taxon>Viridiplantae</taxon>
        <taxon>Streptophyta</taxon>
        <taxon>Embryophyta</taxon>
        <taxon>Tracheophyta</taxon>
        <taxon>Spermatophyta</taxon>
        <taxon>Magnoliopsida</taxon>
        <taxon>Liliopsida</taxon>
        <taxon>Asparagales</taxon>
        <taxon>Orchidaceae</taxon>
        <taxon>Epidendroideae</taxon>
        <taxon>Malaxideae</taxon>
        <taxon>Dendrobiinae</taxon>
        <taxon>Dendrobium</taxon>
    </lineage>
</organism>
<keyword evidence="1" id="KW-0812">Transmembrane</keyword>
<keyword evidence="1" id="KW-0472">Membrane</keyword>
<comment type="caution">
    <text evidence="3">The sequence shown here is derived from an EMBL/GenBank/DDBJ whole genome shotgun (WGS) entry which is preliminary data.</text>
</comment>
<sequence length="185" mass="20167">MSIWSSGLMPWLRKKIVDPFVQIIGRGAEPKQLAFSTALGLTLGIFPICGVTLFLCGFAIAILGKHCHAPSTLLANFIATPIELSLVIPFLRLGEFITGGSHFPLTSDALKKVLTGHASREVLLSIVHALLGWIVAAPIILAVLYSLFVPTFKYLIHKFGNVPSSPEKQSLIQSDSKLFKSRKLF</sequence>
<feature type="transmembrane region" description="Helical" evidence="1">
    <location>
        <begin position="73"/>
        <end position="91"/>
    </location>
</feature>
<dbReference type="InterPro" id="IPR018639">
    <property type="entry name" value="DUF2062"/>
</dbReference>
<gene>
    <name evidence="3" type="ORF">KFK09_013994</name>
</gene>
<keyword evidence="4" id="KW-1185">Reference proteome</keyword>
<dbReference type="PANTHER" id="PTHR35102">
    <property type="entry name" value="E3 UBIQUITIN-PROTEIN LIGASE"/>
    <property type="match status" value="1"/>
</dbReference>
<feature type="transmembrane region" description="Helical" evidence="1">
    <location>
        <begin position="38"/>
        <end position="61"/>
    </location>
</feature>
<dbReference type="AlphaFoldDB" id="A0A8T3BBQ5"/>
<evidence type="ECO:0000259" key="2">
    <source>
        <dbReference type="Pfam" id="PF09835"/>
    </source>
</evidence>
<evidence type="ECO:0000256" key="1">
    <source>
        <dbReference type="SAM" id="Phobius"/>
    </source>
</evidence>
<dbReference type="OrthoDB" id="1914153at2759"/>
<keyword evidence="1" id="KW-1133">Transmembrane helix</keyword>
<feature type="transmembrane region" description="Helical" evidence="1">
    <location>
        <begin position="122"/>
        <end position="148"/>
    </location>
</feature>
<protein>
    <recommendedName>
        <fullName evidence="2">DUF2062 domain-containing protein</fullName>
    </recommendedName>
</protein>